<dbReference type="AlphaFoldDB" id="A0A7X6F890"/>
<organism evidence="1 2">
    <name type="scientific">Rhizobium phaseoli</name>
    <dbReference type="NCBI Taxonomy" id="396"/>
    <lineage>
        <taxon>Bacteria</taxon>
        <taxon>Pseudomonadati</taxon>
        <taxon>Pseudomonadota</taxon>
        <taxon>Alphaproteobacteria</taxon>
        <taxon>Hyphomicrobiales</taxon>
        <taxon>Rhizobiaceae</taxon>
        <taxon>Rhizobium/Agrobacterium group</taxon>
        <taxon>Rhizobium</taxon>
    </lineage>
</organism>
<proteinExistence type="predicted"/>
<dbReference type="Proteomes" id="UP000540266">
    <property type="component" value="Chromosome"/>
</dbReference>
<accession>A0A7X6F890</accession>
<sequence length="272" mass="31748">MVKRKKPREAKTRFLNFVREHLIEECNPLPLIHITPAYRFAEIIPGDELIPVWCEIFQQELIYTFYGRPAYKSQDMVNSELEFNWPIVLLFDHANVGEIKRIMPFDSGAFNDRIYANYFHKDSQMLDFELPGDIGYATALASIFYTSPQRYMTANADRNPNIGLSHFEAQGVQALNQVPVFSRRTGERRDERSSTIEVQIGEKIKLIDNVMAIILPQQYVDHEEIMDAVARWHLPTKNIRYYDMVYLQDNSSVSGEIYRVVREIYRENGLVA</sequence>
<protein>
    <submittedName>
        <fullName evidence="1">Uncharacterized protein</fullName>
    </submittedName>
</protein>
<name>A0A7X6F890_9HYPH</name>
<evidence type="ECO:0000313" key="2">
    <source>
        <dbReference type="Proteomes" id="UP000540266"/>
    </source>
</evidence>
<dbReference type="EMBL" id="CP064931">
    <property type="protein sequence ID" value="QPK09187.1"/>
    <property type="molecule type" value="Genomic_DNA"/>
</dbReference>
<reference evidence="1 2" key="1">
    <citation type="submission" date="2020-11" db="EMBL/GenBank/DDBJ databases">
        <title>Indigenous Rhizobia Nodulating Common beans in Western Kenya.</title>
        <authorList>
            <person name="Wekesa C.S."/>
            <person name="Oelmueller R."/>
            <person name="Furch A.C."/>
        </authorList>
    </citation>
    <scope>NUCLEOTIDE SEQUENCE [LARGE SCALE GENOMIC DNA]</scope>
    <source>
        <strain evidence="2">BS3</strain>
    </source>
</reference>
<dbReference type="RefSeq" id="WP_167860881.1">
    <property type="nucleotide sequence ID" value="NZ_CP064931.1"/>
</dbReference>
<evidence type="ECO:0000313" key="1">
    <source>
        <dbReference type="EMBL" id="QPK09187.1"/>
    </source>
</evidence>
<gene>
    <name evidence="1" type="ORF">HER27_000970</name>
</gene>